<dbReference type="Proteomes" id="UP001161757">
    <property type="component" value="Unassembled WGS sequence"/>
</dbReference>
<evidence type="ECO:0000256" key="1">
    <source>
        <dbReference type="SAM" id="MobiDB-lite"/>
    </source>
</evidence>
<name>A0AAN6IYF3_EXODE</name>
<evidence type="ECO:0000259" key="2">
    <source>
        <dbReference type="Pfam" id="PF26176"/>
    </source>
</evidence>
<feature type="compositionally biased region" description="Low complexity" evidence="1">
    <location>
        <begin position="64"/>
        <end position="77"/>
    </location>
</feature>
<feature type="compositionally biased region" description="Low complexity" evidence="1">
    <location>
        <begin position="230"/>
        <end position="253"/>
    </location>
</feature>
<evidence type="ECO:0008006" key="6">
    <source>
        <dbReference type="Google" id="ProtNLM"/>
    </source>
</evidence>
<feature type="region of interest" description="Disordered" evidence="1">
    <location>
        <begin position="1"/>
        <end position="26"/>
    </location>
</feature>
<evidence type="ECO:0000313" key="4">
    <source>
        <dbReference type="EMBL" id="KAJ8995342.1"/>
    </source>
</evidence>
<sequence length="485" mass="54560">MPPKPRHSQPKVATQTPGFQTRVSRTMPVTYTEPMDFRPHGMNEGLTSSHFAYASSSWAPGRHSSSGTGPLSTGSYSDSDDYVVVTSSAMAYPSLSISESPYNMPMMSSMSGFDSDPAYEFLTDDVVSGTSAADLKLAQTNYQGQGQTQDLMEPSYISMDSVDSSSLYMPGVMNNFYSSDLSWQNRILTPPPEDYVQEILPQHFLTAQDYQSDLCQHNRTLSAHNETIATRKSSSSSSSSTRRSLPQPRPLRSASERSDSTTGDYCTRMSEAELEVSRDEQVDKLKARSNPLYDAKPDRDGWYRCPLVKEAKCAHKHKPTKQRCIYNKYLDSHLKPYKCRFADRPECEDARFSSNACLFRHEREAHGLHNHGLNPFLCKFPDCDRAREGNGFPRRWNQRDHMKRVHEYVEEDSPMDRTAATTSHDQAKRRKVPVQDATAPTSTAMKRTSSSAHARAQAMAAATVSPRYYGRTVSQSRYNAPSMYQ</sequence>
<dbReference type="InterPro" id="IPR059009">
    <property type="entry name" value="Znf_C2H2_17_1st"/>
</dbReference>
<evidence type="ECO:0000313" key="5">
    <source>
        <dbReference type="Proteomes" id="UP001161757"/>
    </source>
</evidence>
<feature type="compositionally biased region" description="Polar residues" evidence="1">
    <location>
        <begin position="438"/>
        <end position="448"/>
    </location>
</feature>
<evidence type="ECO:0000259" key="3">
    <source>
        <dbReference type="Pfam" id="PF26177"/>
    </source>
</evidence>
<feature type="compositionally biased region" description="Polar residues" evidence="1">
    <location>
        <begin position="11"/>
        <end position="26"/>
    </location>
</feature>
<dbReference type="Gene3D" id="3.30.160.60">
    <property type="entry name" value="Classic Zinc Finger"/>
    <property type="match status" value="1"/>
</dbReference>
<feature type="region of interest" description="Disordered" evidence="1">
    <location>
        <begin position="409"/>
        <end position="452"/>
    </location>
</feature>
<feature type="region of interest" description="Disordered" evidence="1">
    <location>
        <begin position="57"/>
        <end position="77"/>
    </location>
</feature>
<organism evidence="4 5">
    <name type="scientific">Exophiala dermatitidis</name>
    <name type="common">Black yeast-like fungus</name>
    <name type="synonym">Wangiella dermatitidis</name>
    <dbReference type="NCBI Taxonomy" id="5970"/>
    <lineage>
        <taxon>Eukaryota</taxon>
        <taxon>Fungi</taxon>
        <taxon>Dikarya</taxon>
        <taxon>Ascomycota</taxon>
        <taxon>Pezizomycotina</taxon>
        <taxon>Eurotiomycetes</taxon>
        <taxon>Chaetothyriomycetidae</taxon>
        <taxon>Chaetothyriales</taxon>
        <taxon>Herpotrichiellaceae</taxon>
        <taxon>Exophiala</taxon>
    </lineage>
</organism>
<dbReference type="Pfam" id="PF26176">
    <property type="entry name" value="zf_C2H2_17_2"/>
    <property type="match status" value="1"/>
</dbReference>
<gene>
    <name evidence="4" type="ORF">HRR80_000116</name>
</gene>
<accession>A0AAN6IYF3</accession>
<dbReference type="Pfam" id="PF26177">
    <property type="entry name" value="zf_C2H2_17_1st"/>
    <property type="match status" value="1"/>
</dbReference>
<proteinExistence type="predicted"/>
<feature type="domain" description="C2H2-domain containing protein second zinc finger" evidence="2">
    <location>
        <begin position="375"/>
        <end position="406"/>
    </location>
</feature>
<dbReference type="EMBL" id="JAJGCB010000001">
    <property type="protein sequence ID" value="KAJ8995342.1"/>
    <property type="molecule type" value="Genomic_DNA"/>
</dbReference>
<comment type="caution">
    <text evidence="4">The sequence shown here is derived from an EMBL/GenBank/DDBJ whole genome shotgun (WGS) entry which is preliminary data.</text>
</comment>
<reference evidence="4" key="1">
    <citation type="submission" date="2023-01" db="EMBL/GenBank/DDBJ databases">
        <title>Exophiala dermititidis isolated from Cystic Fibrosis Patient.</title>
        <authorList>
            <person name="Kurbessoian T."/>
            <person name="Crocker A."/>
            <person name="Murante D."/>
            <person name="Hogan D.A."/>
            <person name="Stajich J.E."/>
        </authorList>
    </citation>
    <scope>NUCLEOTIDE SEQUENCE</scope>
    <source>
        <strain evidence="4">Ex8</strain>
    </source>
</reference>
<protein>
    <recommendedName>
        <fullName evidence="6">C2H2-type domain-containing protein</fullName>
    </recommendedName>
</protein>
<dbReference type="InterPro" id="IPR059095">
    <property type="entry name" value="Znf_C2H2_17_2nd"/>
</dbReference>
<dbReference type="AlphaFoldDB" id="A0AAN6IYF3"/>
<feature type="domain" description="C2H2-domain containing protein first zinc finger" evidence="3">
    <location>
        <begin position="335"/>
        <end position="367"/>
    </location>
</feature>
<feature type="region of interest" description="Disordered" evidence="1">
    <location>
        <begin position="223"/>
        <end position="265"/>
    </location>
</feature>